<keyword evidence="1" id="KW-0175">Coiled coil</keyword>
<dbReference type="SUPFAM" id="SSF110849">
    <property type="entry name" value="ParB/Sulfiredoxin"/>
    <property type="match status" value="1"/>
</dbReference>
<feature type="coiled-coil region" evidence="1">
    <location>
        <begin position="317"/>
        <end position="358"/>
    </location>
</feature>
<dbReference type="RefSeq" id="WP_221118660.1">
    <property type="nucleotide sequence ID" value="NZ_JABDYF010000001.1"/>
</dbReference>
<evidence type="ECO:0000259" key="3">
    <source>
        <dbReference type="SMART" id="SM00470"/>
    </source>
</evidence>
<dbReference type="InterPro" id="IPR003115">
    <property type="entry name" value="ParB_N"/>
</dbReference>
<dbReference type="SMART" id="SM00470">
    <property type="entry name" value="ParB"/>
    <property type="match status" value="1"/>
</dbReference>
<gene>
    <name evidence="4" type="ORF">HJB60_04930</name>
</gene>
<dbReference type="PANTHER" id="PTHR33375:SF7">
    <property type="entry name" value="CHROMOSOME 2-PARTITIONING PROTEIN PARB-RELATED"/>
    <property type="match status" value="1"/>
</dbReference>
<accession>A0ABS7IBL7</accession>
<dbReference type="InterPro" id="IPR036086">
    <property type="entry name" value="ParB/Sulfiredoxin_sf"/>
</dbReference>
<dbReference type="InterPro" id="IPR050336">
    <property type="entry name" value="Chromosome_partition/occlusion"/>
</dbReference>
<keyword evidence="5" id="KW-1185">Reference proteome</keyword>
<dbReference type="Gene3D" id="3.90.1530.30">
    <property type="match status" value="1"/>
</dbReference>
<dbReference type="CDD" id="cd16406">
    <property type="entry name" value="ParB_N_like"/>
    <property type="match status" value="1"/>
</dbReference>
<protein>
    <submittedName>
        <fullName evidence="4">ParB/RepB/Spo0J family partition protein</fullName>
    </submittedName>
</protein>
<dbReference type="Pfam" id="PF02195">
    <property type="entry name" value="ParB_N"/>
    <property type="match status" value="1"/>
</dbReference>
<evidence type="ECO:0000313" key="4">
    <source>
        <dbReference type="EMBL" id="MBX5088520.1"/>
    </source>
</evidence>
<comment type="caution">
    <text evidence="4">The sequence shown here is derived from an EMBL/GenBank/DDBJ whole genome shotgun (WGS) entry which is preliminary data.</text>
</comment>
<dbReference type="Proteomes" id="UP000770629">
    <property type="component" value="Unassembled WGS sequence"/>
</dbReference>
<organism evidence="4 5">
    <name type="scientific">Rhizobium lentis</name>
    <dbReference type="NCBI Taxonomy" id="1138194"/>
    <lineage>
        <taxon>Bacteria</taxon>
        <taxon>Pseudomonadati</taxon>
        <taxon>Pseudomonadota</taxon>
        <taxon>Alphaproteobacteria</taxon>
        <taxon>Hyphomicrobiales</taxon>
        <taxon>Rhizobiaceae</taxon>
        <taxon>Rhizobium/Agrobacterium group</taxon>
        <taxon>Rhizobium</taxon>
    </lineage>
</organism>
<feature type="region of interest" description="Disordered" evidence="2">
    <location>
        <begin position="699"/>
        <end position="720"/>
    </location>
</feature>
<dbReference type="PANTHER" id="PTHR33375">
    <property type="entry name" value="CHROMOSOME-PARTITIONING PROTEIN PARB-RELATED"/>
    <property type="match status" value="1"/>
</dbReference>
<feature type="compositionally biased region" description="Basic and acidic residues" evidence="2">
    <location>
        <begin position="707"/>
        <end position="720"/>
    </location>
</feature>
<reference evidence="4 5" key="1">
    <citation type="submission" date="2020-04" db="EMBL/GenBank/DDBJ databases">
        <title>Global-level population genomics: horizontal gene transfer, symbiosis and evolution in Rhizobia.</title>
        <authorList>
            <person name="Gai Y."/>
        </authorList>
    </citation>
    <scope>NUCLEOTIDE SEQUENCE [LARGE SCALE GENOMIC DNA]</scope>
    <source>
        <strain evidence="4 5">BLR33</strain>
    </source>
</reference>
<name>A0ABS7IBL7_9HYPH</name>
<dbReference type="Gene3D" id="1.10.10.2830">
    <property type="match status" value="1"/>
</dbReference>
<sequence length="720" mass="79474">MAQAIEKITLNVGRDIPFNKLILSEQNVRRVKAGVSIEDLAEDIARRGLLTSLNVRAEVDGDGKETGFYRIPAGGRRYRALELLVSRKRLAKTAGIPCVVSSGDTLETEDSLAENVQRVELHPLDQYRAFQALREQGVGEEEVAARFFVSAAIVRQRLRLASVSPRLLELYANEEMNLEQIMAFSISNDHVRQEQVWDTVSRQQVREPYYIRRLLTETTIRASDRRTVYVGIDAYVASGGVVMRDLFEQDNGGWLQDPALLEQLALEKLAADAEAIKAAEGWKWVEAAFDFPYGHTAGLRRFYGHQAEMTDEETARYGTLKAEYDDLDAAYAEAEETCEQTEHRLEELGNEFDRINDRPYVFDPQDVARGGVFISLGAGGELKIERGFVRPEDEPQPERIETEAVMSGSDDGYEVRGSSSTGGATLDGRAAAGDEADEEDGAIRPISDRLLVDLTATRTVALRNALANNPAVAFIAVLHAFVLKSFYHYGSGTCLELTLQSATFGQTEGLSGTVWAREIDQRQEAWGQDLPKLPEDLWDFLIGLDEVSRLALFAHCASLSLNAVIEPWNKRIRAIAHADQLARAIGFDMADAGWTPTVDAYLGRVTKARILQAVREAKGEQAAHLIDHLKKADMAREAERLLDGSGWLPEPLKMAIEDASADSSGTAVGEIAHRAADDVLIEAAASDLPAFLSDEVNAEQATAEPDDAFRQEQKHLDAAE</sequence>
<feature type="domain" description="ParB-like N-terminal" evidence="3">
    <location>
        <begin position="14"/>
        <end position="116"/>
    </location>
</feature>
<evidence type="ECO:0000313" key="5">
    <source>
        <dbReference type="Proteomes" id="UP000770629"/>
    </source>
</evidence>
<feature type="region of interest" description="Disordered" evidence="2">
    <location>
        <begin position="407"/>
        <end position="439"/>
    </location>
</feature>
<evidence type="ECO:0000256" key="2">
    <source>
        <dbReference type="SAM" id="MobiDB-lite"/>
    </source>
</evidence>
<dbReference type="EMBL" id="JABDYF010000001">
    <property type="protein sequence ID" value="MBX5088520.1"/>
    <property type="molecule type" value="Genomic_DNA"/>
</dbReference>
<proteinExistence type="predicted"/>
<evidence type="ECO:0000256" key="1">
    <source>
        <dbReference type="SAM" id="Coils"/>
    </source>
</evidence>
<dbReference type="SUPFAM" id="SSF109709">
    <property type="entry name" value="KorB DNA-binding domain-like"/>
    <property type="match status" value="1"/>
</dbReference>